<dbReference type="AlphaFoldDB" id="A0A915J4K0"/>
<name>A0A915J4K0_ROMCU</name>
<organism evidence="1 2">
    <name type="scientific">Romanomermis culicivorax</name>
    <name type="common">Nematode worm</name>
    <dbReference type="NCBI Taxonomy" id="13658"/>
    <lineage>
        <taxon>Eukaryota</taxon>
        <taxon>Metazoa</taxon>
        <taxon>Ecdysozoa</taxon>
        <taxon>Nematoda</taxon>
        <taxon>Enoplea</taxon>
        <taxon>Dorylaimia</taxon>
        <taxon>Mermithida</taxon>
        <taxon>Mermithoidea</taxon>
        <taxon>Mermithidae</taxon>
        <taxon>Romanomermis</taxon>
    </lineage>
</organism>
<protein>
    <submittedName>
        <fullName evidence="2">Uncharacterized protein</fullName>
    </submittedName>
</protein>
<reference evidence="2" key="1">
    <citation type="submission" date="2022-11" db="UniProtKB">
        <authorList>
            <consortium name="WormBaseParasite"/>
        </authorList>
    </citation>
    <scope>IDENTIFICATION</scope>
</reference>
<sequence length="87" mass="9272">SSSESFTFAVDLGTIAEITASYQAPFSAEQTSTLAPTRKYLDSRCRQCCTISGAANGILGPAWSAGKIFGFSLSKTLENKSSQRLEI</sequence>
<evidence type="ECO:0000313" key="1">
    <source>
        <dbReference type="Proteomes" id="UP000887565"/>
    </source>
</evidence>
<proteinExistence type="predicted"/>
<dbReference type="Proteomes" id="UP000887565">
    <property type="component" value="Unplaced"/>
</dbReference>
<evidence type="ECO:0000313" key="2">
    <source>
        <dbReference type="WBParaSite" id="nRc.2.0.1.t21392-RA"/>
    </source>
</evidence>
<accession>A0A915J4K0</accession>
<dbReference type="WBParaSite" id="nRc.2.0.1.t21392-RA">
    <property type="protein sequence ID" value="nRc.2.0.1.t21392-RA"/>
    <property type="gene ID" value="nRc.2.0.1.g21392"/>
</dbReference>
<keyword evidence="1" id="KW-1185">Reference proteome</keyword>